<evidence type="ECO:0000313" key="3">
    <source>
        <dbReference type="Proteomes" id="UP000590740"/>
    </source>
</evidence>
<evidence type="ECO:0000256" key="1">
    <source>
        <dbReference type="SAM" id="SignalP"/>
    </source>
</evidence>
<dbReference type="EMBL" id="JACHIG010000001">
    <property type="protein sequence ID" value="MBB5030760.1"/>
    <property type="molecule type" value="Genomic_DNA"/>
</dbReference>
<evidence type="ECO:0000313" key="2">
    <source>
        <dbReference type="EMBL" id="MBB5030760.1"/>
    </source>
</evidence>
<evidence type="ECO:0008006" key="4">
    <source>
        <dbReference type="Google" id="ProtNLM"/>
    </source>
</evidence>
<organism evidence="2 3">
    <name type="scientific">Prosthecobacter vanneervenii</name>
    <dbReference type="NCBI Taxonomy" id="48466"/>
    <lineage>
        <taxon>Bacteria</taxon>
        <taxon>Pseudomonadati</taxon>
        <taxon>Verrucomicrobiota</taxon>
        <taxon>Verrucomicrobiia</taxon>
        <taxon>Verrucomicrobiales</taxon>
        <taxon>Verrucomicrobiaceae</taxon>
        <taxon>Prosthecobacter</taxon>
    </lineage>
</organism>
<keyword evidence="1" id="KW-0732">Signal</keyword>
<dbReference type="AlphaFoldDB" id="A0A7W7Y771"/>
<dbReference type="RefSeq" id="WP_184337690.1">
    <property type="nucleotide sequence ID" value="NZ_JACHIG010000001.1"/>
</dbReference>
<dbReference type="PROSITE" id="PS51257">
    <property type="entry name" value="PROKAR_LIPOPROTEIN"/>
    <property type="match status" value="1"/>
</dbReference>
<keyword evidence="3" id="KW-1185">Reference proteome</keyword>
<accession>A0A7W7Y771</accession>
<name>A0A7W7Y771_9BACT</name>
<dbReference type="Proteomes" id="UP000590740">
    <property type="component" value="Unassembled WGS sequence"/>
</dbReference>
<protein>
    <recommendedName>
        <fullName evidence="4">Lipoprotein</fullName>
    </recommendedName>
</protein>
<comment type="caution">
    <text evidence="2">The sequence shown here is derived from an EMBL/GenBank/DDBJ whole genome shotgun (WGS) entry which is preliminary data.</text>
</comment>
<gene>
    <name evidence="2" type="ORF">HNQ65_000314</name>
</gene>
<feature type="chain" id="PRO_5031557523" description="Lipoprotein" evidence="1">
    <location>
        <begin position="22"/>
        <end position="182"/>
    </location>
</feature>
<reference evidence="2 3" key="1">
    <citation type="submission" date="2020-08" db="EMBL/GenBank/DDBJ databases">
        <title>Genomic Encyclopedia of Type Strains, Phase IV (KMG-IV): sequencing the most valuable type-strain genomes for metagenomic binning, comparative biology and taxonomic classification.</title>
        <authorList>
            <person name="Goeker M."/>
        </authorList>
    </citation>
    <scope>NUCLEOTIDE SEQUENCE [LARGE SCALE GENOMIC DNA]</scope>
    <source>
        <strain evidence="2 3">DSM 12252</strain>
    </source>
</reference>
<sequence length="182" mass="19876">MKKACLSLLLLTSALSLMSCATSSKPQRQPVAGGEQLSFPSQHISFFLPAGWKTMPKTKGPGRLLGAARENEGGQPGGMVFALISVPETSFQSVTDKAFFKTLQGAWTRKGFTKFNKPQLVRVGGREALRFEAQKPEAQQSLLNYTFIHQGQMIGLLFSYYGMPVTKGPAVQRIVDSFSISQ</sequence>
<proteinExistence type="predicted"/>
<feature type="signal peptide" evidence="1">
    <location>
        <begin position="1"/>
        <end position="21"/>
    </location>
</feature>